<dbReference type="Proteomes" id="UP000292447">
    <property type="component" value="Chromosome IV"/>
</dbReference>
<keyword evidence="2" id="KW-0134">Cell wall</keyword>
<evidence type="ECO:0000256" key="5">
    <source>
        <dbReference type="ARBA" id="ARBA00038219"/>
    </source>
</evidence>
<name>A0A4P6XQ74_9ASCO</name>
<dbReference type="AlphaFoldDB" id="A0A4P6XQ74"/>
<feature type="domain" description="Cell wall mannoprotein PIR1-like C-terminal" evidence="7">
    <location>
        <begin position="114"/>
        <end position="186"/>
    </location>
</feature>
<dbReference type="GO" id="GO:0009277">
    <property type="term" value="C:fungal-type cell wall"/>
    <property type="evidence" value="ECO:0007669"/>
    <property type="project" value="TreeGrafter"/>
</dbReference>
<feature type="signal peptide" evidence="6">
    <location>
        <begin position="1"/>
        <end position="22"/>
    </location>
</feature>
<dbReference type="InterPro" id="IPR054508">
    <property type="entry name" value="PIR1-like_C"/>
</dbReference>
<reference evidence="9" key="1">
    <citation type="submission" date="2019-03" db="EMBL/GenBank/DDBJ databases">
        <title>Snf2 controls pulcherriminic acid biosynthesis and connects pigmentation and antifungal activity of the yeast Metschnikowia pulcherrima.</title>
        <authorList>
            <person name="Gore-Lloyd D."/>
            <person name="Sumann I."/>
            <person name="Brachmann A.O."/>
            <person name="Schneeberger K."/>
            <person name="Ortiz-Merino R.A."/>
            <person name="Moreno-Beltran M."/>
            <person name="Schlaefli M."/>
            <person name="Kirner P."/>
            <person name="Santos Kron A."/>
            <person name="Wolfe K.H."/>
            <person name="Piel J."/>
            <person name="Ahrens C.H."/>
            <person name="Henk D."/>
            <person name="Freimoser F.M."/>
        </authorList>
    </citation>
    <scope>NUCLEOTIDE SEQUENCE [LARGE SCALE GENOMIC DNA]</scope>
    <source>
        <strain evidence="9">APC 1.2</strain>
    </source>
</reference>
<keyword evidence="4 6" id="KW-0732">Signal</keyword>
<gene>
    <name evidence="8" type="ORF">METSCH_D07420</name>
</gene>
<proteinExistence type="inferred from homology"/>
<sequence>MIIGSNRSITLMLIVGKMLCAAADTQSQFTSLPFSFGLVLSAFKFVDSQDTTFTSESYVLTPNALDPPGMQALQAISVAEVIREPSVKTSRKGPSIIPLACLSDSVLELDLNDGLLTSRQHYSASVDSNHQFRFEEYTDSGSVPREWLVSAKGQLEFQQTDLFYQCHSGESYKLYDAPVHSRCAPVLLDVVELVSCQ</sequence>
<organism evidence="8 9">
    <name type="scientific">Metschnikowia aff. pulcherrima</name>
    <dbReference type="NCBI Taxonomy" id="2163413"/>
    <lineage>
        <taxon>Eukaryota</taxon>
        <taxon>Fungi</taxon>
        <taxon>Dikarya</taxon>
        <taxon>Ascomycota</taxon>
        <taxon>Saccharomycotina</taxon>
        <taxon>Pichiomycetes</taxon>
        <taxon>Metschnikowiaceae</taxon>
        <taxon>Metschnikowia</taxon>
    </lineage>
</organism>
<dbReference type="GO" id="GO:0031505">
    <property type="term" value="P:fungal-type cell wall organization"/>
    <property type="evidence" value="ECO:0007669"/>
    <property type="project" value="TreeGrafter"/>
</dbReference>
<evidence type="ECO:0000259" key="7">
    <source>
        <dbReference type="Pfam" id="PF22799"/>
    </source>
</evidence>
<evidence type="ECO:0000313" key="9">
    <source>
        <dbReference type="Proteomes" id="UP000292447"/>
    </source>
</evidence>
<dbReference type="InterPro" id="IPR051153">
    <property type="entry name" value="Yeast_CWMannoprotein_PIR"/>
</dbReference>
<keyword evidence="9" id="KW-1185">Reference proteome</keyword>
<protein>
    <recommendedName>
        <fullName evidence="7">Cell wall mannoprotein PIR1-like C-terminal domain-containing protein</fullName>
    </recommendedName>
</protein>
<evidence type="ECO:0000256" key="6">
    <source>
        <dbReference type="SAM" id="SignalP"/>
    </source>
</evidence>
<evidence type="ECO:0000256" key="2">
    <source>
        <dbReference type="ARBA" id="ARBA00022512"/>
    </source>
</evidence>
<dbReference type="EMBL" id="CP034459">
    <property type="protein sequence ID" value="QBM89662.1"/>
    <property type="molecule type" value="Genomic_DNA"/>
</dbReference>
<feature type="chain" id="PRO_5020783356" description="Cell wall mannoprotein PIR1-like C-terminal domain-containing protein" evidence="6">
    <location>
        <begin position="23"/>
        <end position="197"/>
    </location>
</feature>
<comment type="subcellular location">
    <subcellularLocation>
        <location evidence="1">Secreted</location>
        <location evidence="1">Cell wall</location>
    </subcellularLocation>
</comment>
<dbReference type="GO" id="GO:0005199">
    <property type="term" value="F:structural constituent of cell wall"/>
    <property type="evidence" value="ECO:0007669"/>
    <property type="project" value="TreeGrafter"/>
</dbReference>
<comment type="similarity">
    <text evidence="5">Belongs to the PIR protein family.</text>
</comment>
<dbReference type="PANTHER" id="PTHR47254:SF1">
    <property type="entry name" value="CELL WALL MANNOPROTEIN CIS3-RELATED"/>
    <property type="match status" value="1"/>
</dbReference>
<evidence type="ECO:0000256" key="1">
    <source>
        <dbReference type="ARBA" id="ARBA00004191"/>
    </source>
</evidence>
<keyword evidence="3" id="KW-0964">Secreted</keyword>
<dbReference type="Pfam" id="PF22799">
    <property type="entry name" value="PIR1-like_C"/>
    <property type="match status" value="1"/>
</dbReference>
<dbReference type="PANTHER" id="PTHR47254">
    <property type="entry name" value="CELL WALL MANNOPROTEIN CIS3-RELATED"/>
    <property type="match status" value="1"/>
</dbReference>
<evidence type="ECO:0000256" key="4">
    <source>
        <dbReference type="ARBA" id="ARBA00022729"/>
    </source>
</evidence>
<evidence type="ECO:0000256" key="3">
    <source>
        <dbReference type="ARBA" id="ARBA00022525"/>
    </source>
</evidence>
<accession>A0A4P6XQ74</accession>
<evidence type="ECO:0000313" key="8">
    <source>
        <dbReference type="EMBL" id="QBM89662.1"/>
    </source>
</evidence>